<dbReference type="CDD" id="cd00106">
    <property type="entry name" value="KISc"/>
    <property type="match status" value="1"/>
</dbReference>
<proteinExistence type="inferred from homology"/>
<feature type="compositionally biased region" description="Polar residues" evidence="9">
    <location>
        <begin position="1"/>
        <end position="12"/>
    </location>
</feature>
<accession>A0AAW1R8L9</accession>
<evidence type="ECO:0000256" key="5">
    <source>
        <dbReference type="ARBA" id="ARBA00023175"/>
    </source>
</evidence>
<dbReference type="GO" id="GO:0007018">
    <property type="term" value="P:microtubule-based movement"/>
    <property type="evidence" value="ECO:0007669"/>
    <property type="project" value="InterPro"/>
</dbReference>
<evidence type="ECO:0000256" key="4">
    <source>
        <dbReference type="ARBA" id="ARBA00023054"/>
    </source>
</evidence>
<dbReference type="Proteomes" id="UP001489004">
    <property type="component" value="Unassembled WGS sequence"/>
</dbReference>
<feature type="region of interest" description="Disordered" evidence="9">
    <location>
        <begin position="1"/>
        <end position="42"/>
    </location>
</feature>
<dbReference type="AlphaFoldDB" id="A0AAW1R8L9"/>
<evidence type="ECO:0000256" key="8">
    <source>
        <dbReference type="SAM" id="Coils"/>
    </source>
</evidence>
<evidence type="ECO:0000256" key="1">
    <source>
        <dbReference type="ARBA" id="ARBA00022701"/>
    </source>
</evidence>
<comment type="caution">
    <text evidence="11">The sequence shown here is derived from an EMBL/GenBank/DDBJ whole genome shotgun (WGS) entry which is preliminary data.</text>
</comment>
<comment type="similarity">
    <text evidence="6 7">Belongs to the TRAFAC class myosin-kinesin ATPase superfamily. Kinesin family.</text>
</comment>
<dbReference type="InterPro" id="IPR027640">
    <property type="entry name" value="Kinesin-like_fam"/>
</dbReference>
<evidence type="ECO:0000259" key="10">
    <source>
        <dbReference type="PROSITE" id="PS50067"/>
    </source>
</evidence>
<name>A0AAW1R8L9_9CHLO</name>
<dbReference type="PROSITE" id="PS00411">
    <property type="entry name" value="KINESIN_MOTOR_1"/>
    <property type="match status" value="1"/>
</dbReference>
<dbReference type="GO" id="GO:0005874">
    <property type="term" value="C:microtubule"/>
    <property type="evidence" value="ECO:0007669"/>
    <property type="project" value="UniProtKB-KW"/>
</dbReference>
<dbReference type="InterPro" id="IPR001752">
    <property type="entry name" value="Kinesin_motor_dom"/>
</dbReference>
<organism evidence="11 12">
    <name type="scientific">[Myrmecia] bisecta</name>
    <dbReference type="NCBI Taxonomy" id="41462"/>
    <lineage>
        <taxon>Eukaryota</taxon>
        <taxon>Viridiplantae</taxon>
        <taxon>Chlorophyta</taxon>
        <taxon>core chlorophytes</taxon>
        <taxon>Trebouxiophyceae</taxon>
        <taxon>Trebouxiales</taxon>
        <taxon>Trebouxiaceae</taxon>
        <taxon>Myrmecia</taxon>
    </lineage>
</organism>
<sequence>MQTPRSGNATNRRPSRGEDAPGSASKAARRTGSLNGPAENTLGERVKVVVRVRPPRGQETGGAIGLDQNGTRLVVFRENSVVPQSEFEYDQVLPPSATQADVYQAAVQPIVADVMNGYNGTIMAFGQTGAGKTYTLSSIQPDAIGMMPRAGAEIFEEISADPGNEYTVFMSYIQIYMELIQDLLRPENENLQIRESENGVFVAGVQEVEVKGMQDCLHLLQIGDRNRVVAFTNLNAHSSRSHAIVMLTVIKRRRLGATSRGEVQKVKVGKLFIVDLAGSERLKKSRSTGLRATEAKSINLSLTTLGMCINARADPNSQHVPFRDSKLTRLLQESLGGNAKTSLVIAVANAIEHVDESLQTLQFGARAMCVKTQAVINERVDYKLVSDLTSRLDTRDERTSVLEATLMSKEEELENLHGMLKGEQAQNAQVIQALQRERQLAEEEKERLLAQRNAELEAERLHKEQLAMQLQDTQAQAEDLLSMHEAEKSALLSELGYVKDAKQAAERDKDETIRKLENDLTRMQHQHALEQERLSQQLTMEREAALHRKQLELEAVQQKLRLAQEEGERLQAEGQRLRVQYEEASYQSEERWKARLQESESSAQRRLEQEQGSVAQLRSTVAGLEADVRELTGERNRLEVAVDGLGSDKHQLQEVLSALRRRAAELERHNAAMARSRSEFEQAWTRNKRLNQAARVIQAEYRRFRVRQLQRENMAGAQALWQARQAGQSLEDQKAAVEAARHAHLAWSGRALVANSMVLMQEGIETIRAAFLLPQKDLKQVSSAQAKLASLTGTPGTPRRQGSSAFGGILTPRGDSGSWSIASAGSAYGGGSPFITPMGTPRLGSGLGKSGLSFASPGVGSGGCAAAAMYEPGQSSGRKPGLRVLTCL</sequence>
<dbReference type="PRINTS" id="PR00380">
    <property type="entry name" value="KINESINHEAVY"/>
</dbReference>
<keyword evidence="3 6" id="KW-0067">ATP-binding</keyword>
<keyword evidence="4 8" id="KW-0175">Coiled coil</keyword>
<feature type="coiled-coil region" evidence="8">
    <location>
        <begin position="406"/>
        <end position="580"/>
    </location>
</feature>
<dbReference type="InterPro" id="IPR036961">
    <property type="entry name" value="Kinesin_motor_dom_sf"/>
</dbReference>
<keyword evidence="1 7" id="KW-0493">Microtubule</keyword>
<evidence type="ECO:0000313" key="11">
    <source>
        <dbReference type="EMBL" id="KAK9830355.1"/>
    </source>
</evidence>
<dbReference type="Pfam" id="PF00225">
    <property type="entry name" value="Kinesin"/>
    <property type="match status" value="1"/>
</dbReference>
<reference evidence="11 12" key="1">
    <citation type="journal article" date="2024" name="Nat. Commun.">
        <title>Phylogenomics reveals the evolutionary origins of lichenization in chlorophyte algae.</title>
        <authorList>
            <person name="Puginier C."/>
            <person name="Libourel C."/>
            <person name="Otte J."/>
            <person name="Skaloud P."/>
            <person name="Haon M."/>
            <person name="Grisel S."/>
            <person name="Petersen M."/>
            <person name="Berrin J.G."/>
            <person name="Delaux P.M."/>
            <person name="Dal Grande F."/>
            <person name="Keller J."/>
        </authorList>
    </citation>
    <scope>NUCLEOTIDE SEQUENCE [LARGE SCALE GENOMIC DNA]</scope>
    <source>
        <strain evidence="11 12">SAG 2043</strain>
    </source>
</reference>
<evidence type="ECO:0000256" key="7">
    <source>
        <dbReference type="RuleBase" id="RU000394"/>
    </source>
</evidence>
<dbReference type="Gene3D" id="3.40.850.10">
    <property type="entry name" value="Kinesin motor domain"/>
    <property type="match status" value="1"/>
</dbReference>
<keyword evidence="2 6" id="KW-0547">Nucleotide-binding</keyword>
<keyword evidence="5 6" id="KW-0505">Motor protein</keyword>
<evidence type="ECO:0000256" key="9">
    <source>
        <dbReference type="SAM" id="MobiDB-lite"/>
    </source>
</evidence>
<dbReference type="GO" id="GO:0008017">
    <property type="term" value="F:microtubule binding"/>
    <property type="evidence" value="ECO:0007669"/>
    <property type="project" value="InterPro"/>
</dbReference>
<gene>
    <name evidence="11" type="ORF">WJX72_011239</name>
</gene>
<feature type="compositionally biased region" description="Polar residues" evidence="9">
    <location>
        <begin position="790"/>
        <end position="804"/>
    </location>
</feature>
<dbReference type="GO" id="GO:0005524">
    <property type="term" value="F:ATP binding"/>
    <property type="evidence" value="ECO:0007669"/>
    <property type="project" value="UniProtKB-UniRule"/>
</dbReference>
<evidence type="ECO:0000256" key="2">
    <source>
        <dbReference type="ARBA" id="ARBA00022741"/>
    </source>
</evidence>
<feature type="binding site" evidence="6">
    <location>
        <begin position="126"/>
        <end position="133"/>
    </location>
    <ligand>
        <name>ATP</name>
        <dbReference type="ChEBI" id="CHEBI:30616"/>
    </ligand>
</feature>
<evidence type="ECO:0000256" key="6">
    <source>
        <dbReference type="PROSITE-ProRule" id="PRU00283"/>
    </source>
</evidence>
<dbReference type="GO" id="GO:0003777">
    <property type="term" value="F:microtubule motor activity"/>
    <property type="evidence" value="ECO:0007669"/>
    <property type="project" value="InterPro"/>
</dbReference>
<keyword evidence="12" id="KW-1185">Reference proteome</keyword>
<evidence type="ECO:0000313" key="12">
    <source>
        <dbReference type="Proteomes" id="UP001489004"/>
    </source>
</evidence>
<dbReference type="EMBL" id="JALJOR010000001">
    <property type="protein sequence ID" value="KAK9830355.1"/>
    <property type="molecule type" value="Genomic_DNA"/>
</dbReference>
<dbReference type="PANTHER" id="PTHR47968">
    <property type="entry name" value="CENTROMERE PROTEIN E"/>
    <property type="match status" value="1"/>
</dbReference>
<feature type="region of interest" description="Disordered" evidence="9">
    <location>
        <begin position="790"/>
        <end position="809"/>
    </location>
</feature>
<protein>
    <recommendedName>
        <fullName evidence="7">Kinesin-like protein</fullName>
    </recommendedName>
</protein>
<dbReference type="InterPro" id="IPR019821">
    <property type="entry name" value="Kinesin_motor_CS"/>
</dbReference>
<dbReference type="PROSITE" id="PS50067">
    <property type="entry name" value="KINESIN_MOTOR_2"/>
    <property type="match status" value="1"/>
</dbReference>
<dbReference type="SMART" id="SM00129">
    <property type="entry name" value="KISc"/>
    <property type="match status" value="1"/>
</dbReference>
<dbReference type="PANTHER" id="PTHR47968:SF36">
    <property type="entry name" value="KINESIN HEAVY CHAIN ISOFORM X1"/>
    <property type="match status" value="1"/>
</dbReference>
<dbReference type="SUPFAM" id="SSF52540">
    <property type="entry name" value="P-loop containing nucleoside triphosphate hydrolases"/>
    <property type="match status" value="1"/>
</dbReference>
<feature type="domain" description="Kinesin motor" evidence="10">
    <location>
        <begin position="45"/>
        <end position="370"/>
    </location>
</feature>
<dbReference type="InterPro" id="IPR027417">
    <property type="entry name" value="P-loop_NTPase"/>
</dbReference>
<feature type="coiled-coil region" evidence="8">
    <location>
        <begin position="607"/>
        <end position="676"/>
    </location>
</feature>
<evidence type="ECO:0000256" key="3">
    <source>
        <dbReference type="ARBA" id="ARBA00022840"/>
    </source>
</evidence>